<feature type="domain" description="HTH lacI-type" evidence="4">
    <location>
        <begin position="6"/>
        <end position="60"/>
    </location>
</feature>
<dbReference type="Proteomes" id="UP001172756">
    <property type="component" value="Unassembled WGS sequence"/>
</dbReference>
<dbReference type="Pfam" id="PF13377">
    <property type="entry name" value="Peripla_BP_3"/>
    <property type="match status" value="1"/>
</dbReference>
<dbReference type="AlphaFoldDB" id="A0AB35MIK9"/>
<dbReference type="GO" id="GO:0000976">
    <property type="term" value="F:transcription cis-regulatory region binding"/>
    <property type="evidence" value="ECO:0007669"/>
    <property type="project" value="TreeGrafter"/>
</dbReference>
<evidence type="ECO:0000313" key="6">
    <source>
        <dbReference type="Proteomes" id="UP001172756"/>
    </source>
</evidence>
<dbReference type="GO" id="GO:0003700">
    <property type="term" value="F:DNA-binding transcription factor activity"/>
    <property type="evidence" value="ECO:0007669"/>
    <property type="project" value="TreeGrafter"/>
</dbReference>
<evidence type="ECO:0000256" key="2">
    <source>
        <dbReference type="ARBA" id="ARBA00023125"/>
    </source>
</evidence>
<dbReference type="SUPFAM" id="SSF53822">
    <property type="entry name" value="Periplasmic binding protein-like I"/>
    <property type="match status" value="1"/>
</dbReference>
<dbReference type="EMBL" id="JAUHQB010000005">
    <property type="protein sequence ID" value="MDN4483641.1"/>
    <property type="molecule type" value="Genomic_DNA"/>
</dbReference>
<evidence type="ECO:0000256" key="1">
    <source>
        <dbReference type="ARBA" id="ARBA00023015"/>
    </source>
</evidence>
<dbReference type="PROSITE" id="PS50932">
    <property type="entry name" value="HTH_LACI_2"/>
    <property type="match status" value="1"/>
</dbReference>
<dbReference type="SMART" id="SM00354">
    <property type="entry name" value="HTH_LACI"/>
    <property type="match status" value="1"/>
</dbReference>
<evidence type="ECO:0000313" key="5">
    <source>
        <dbReference type="EMBL" id="MDN4483641.1"/>
    </source>
</evidence>
<keyword evidence="1" id="KW-0805">Transcription regulation</keyword>
<dbReference type="InterPro" id="IPR046335">
    <property type="entry name" value="LacI/GalR-like_sensor"/>
</dbReference>
<dbReference type="PANTHER" id="PTHR30146:SF153">
    <property type="entry name" value="LACTOSE OPERON REPRESSOR"/>
    <property type="match status" value="1"/>
</dbReference>
<sequence>MRRARPTLAAVARHAGVSVTTVSKVLNSRTDVAAGTRERVAASMRAVGYVPTTAKRLFAEGASLAVVFDGITNAYSAQVLESVRTAAYERGAELSVDIMQAVPDGRPVPWTEEWVRRCLARGTVGALAVATEVSDAAVALCEDIGLPVVLVDPPHRPGRRTVSIGSTNYAGALEAVEHLVAAGHRRVAFLGGTRGDDATLERLAGCRSALDVHGLPEPTVVLDAPTVDRATEAALVLLSAEPRPTAVMCANDVIALRVLEAARRLGIPVPAELSVVGFDDTYLAEWAVPPLTSVHQPIREMGMLAATTLLDLAEGRRPPARRLQLATTLVVRSTTAAAPEAAVGGAA</sequence>
<dbReference type="PANTHER" id="PTHR30146">
    <property type="entry name" value="LACI-RELATED TRANSCRIPTIONAL REPRESSOR"/>
    <property type="match status" value="1"/>
</dbReference>
<dbReference type="SUPFAM" id="SSF47413">
    <property type="entry name" value="lambda repressor-like DNA-binding domains"/>
    <property type="match status" value="1"/>
</dbReference>
<dbReference type="Gene3D" id="1.10.260.40">
    <property type="entry name" value="lambda repressor-like DNA-binding domains"/>
    <property type="match status" value="1"/>
</dbReference>
<dbReference type="InterPro" id="IPR028082">
    <property type="entry name" value="Peripla_BP_I"/>
</dbReference>
<dbReference type="Pfam" id="PF00356">
    <property type="entry name" value="LacI"/>
    <property type="match status" value="1"/>
</dbReference>
<reference evidence="5 6" key="1">
    <citation type="submission" date="2023-06" db="EMBL/GenBank/DDBJ databases">
        <title>SYSU T0a273.</title>
        <authorList>
            <person name="Gao L."/>
            <person name="Fang B.-Z."/>
            <person name="Li W.-J."/>
        </authorList>
    </citation>
    <scope>NUCLEOTIDE SEQUENCE [LARGE SCALE GENOMIC DNA]</scope>
    <source>
        <strain evidence="5 6">SYSU T0a273</strain>
    </source>
</reference>
<proteinExistence type="predicted"/>
<organism evidence="5 6">
    <name type="scientific">Demequina lignilytica</name>
    <dbReference type="NCBI Taxonomy" id="3051663"/>
    <lineage>
        <taxon>Bacteria</taxon>
        <taxon>Bacillati</taxon>
        <taxon>Actinomycetota</taxon>
        <taxon>Actinomycetes</taxon>
        <taxon>Micrococcales</taxon>
        <taxon>Demequinaceae</taxon>
        <taxon>Demequina</taxon>
    </lineage>
</organism>
<keyword evidence="2 5" id="KW-0238">DNA-binding</keyword>
<dbReference type="InterPro" id="IPR000843">
    <property type="entry name" value="HTH_LacI"/>
</dbReference>
<dbReference type="RefSeq" id="WP_301160443.1">
    <property type="nucleotide sequence ID" value="NZ_JAUHQB010000005.1"/>
</dbReference>
<keyword evidence="3" id="KW-0804">Transcription</keyword>
<accession>A0AB35MIK9</accession>
<name>A0AB35MIK9_9MICO</name>
<dbReference type="InterPro" id="IPR010982">
    <property type="entry name" value="Lambda_DNA-bd_dom_sf"/>
</dbReference>
<gene>
    <name evidence="5" type="ORF">QQ002_08855</name>
</gene>
<evidence type="ECO:0000259" key="4">
    <source>
        <dbReference type="PROSITE" id="PS50932"/>
    </source>
</evidence>
<dbReference type="CDD" id="cd01392">
    <property type="entry name" value="HTH_LacI"/>
    <property type="match status" value="1"/>
</dbReference>
<comment type="caution">
    <text evidence="5">The sequence shown here is derived from an EMBL/GenBank/DDBJ whole genome shotgun (WGS) entry which is preliminary data.</text>
</comment>
<protein>
    <submittedName>
        <fullName evidence="5">LacI family DNA-binding transcriptional regulator</fullName>
    </submittedName>
</protein>
<dbReference type="Gene3D" id="3.40.50.2300">
    <property type="match status" value="2"/>
</dbReference>
<evidence type="ECO:0000256" key="3">
    <source>
        <dbReference type="ARBA" id="ARBA00023163"/>
    </source>
</evidence>